<reference evidence="2 3" key="1">
    <citation type="submission" date="2024-01" db="EMBL/GenBank/DDBJ databases">
        <title>Complete genome of Cladobotryum mycophilum ATHUM6906.</title>
        <authorList>
            <person name="Christinaki A.C."/>
            <person name="Myridakis A.I."/>
            <person name="Kouvelis V.N."/>
        </authorList>
    </citation>
    <scope>NUCLEOTIDE SEQUENCE [LARGE SCALE GENOMIC DNA]</scope>
    <source>
        <strain evidence="2 3">ATHUM6906</strain>
    </source>
</reference>
<accession>A0ABR0SL91</accession>
<dbReference type="EMBL" id="JAVFKD010000012">
    <property type="protein sequence ID" value="KAK5992903.1"/>
    <property type="molecule type" value="Genomic_DNA"/>
</dbReference>
<gene>
    <name evidence="2" type="ORF">PT974_06328</name>
</gene>
<name>A0ABR0SL91_9HYPO</name>
<proteinExistence type="predicted"/>
<feature type="compositionally biased region" description="Basic and acidic residues" evidence="1">
    <location>
        <begin position="23"/>
        <end position="38"/>
    </location>
</feature>
<sequence length="90" mass="9910">MEEDEAPVDDDVMFDAPSSNHSVGDKRRGGAAQGDDRAKRARLGRIQVSGVEDLVQRTQQLDTLLGSPMDTTDDMGMPFDRDLDVNMDID</sequence>
<feature type="region of interest" description="Disordered" evidence="1">
    <location>
        <begin position="64"/>
        <end position="90"/>
    </location>
</feature>
<protein>
    <submittedName>
        <fullName evidence="2">Uncharacterized protein</fullName>
    </submittedName>
</protein>
<organism evidence="2 3">
    <name type="scientific">Cladobotryum mycophilum</name>
    <dbReference type="NCBI Taxonomy" id="491253"/>
    <lineage>
        <taxon>Eukaryota</taxon>
        <taxon>Fungi</taxon>
        <taxon>Dikarya</taxon>
        <taxon>Ascomycota</taxon>
        <taxon>Pezizomycotina</taxon>
        <taxon>Sordariomycetes</taxon>
        <taxon>Hypocreomycetidae</taxon>
        <taxon>Hypocreales</taxon>
        <taxon>Hypocreaceae</taxon>
        <taxon>Cladobotryum</taxon>
    </lineage>
</organism>
<feature type="compositionally biased region" description="Acidic residues" evidence="1">
    <location>
        <begin position="1"/>
        <end position="13"/>
    </location>
</feature>
<comment type="caution">
    <text evidence="2">The sequence shown here is derived from an EMBL/GenBank/DDBJ whole genome shotgun (WGS) entry which is preliminary data.</text>
</comment>
<feature type="region of interest" description="Disordered" evidence="1">
    <location>
        <begin position="1"/>
        <end position="40"/>
    </location>
</feature>
<keyword evidence="3" id="KW-1185">Reference proteome</keyword>
<evidence type="ECO:0000313" key="2">
    <source>
        <dbReference type="EMBL" id="KAK5992903.1"/>
    </source>
</evidence>
<dbReference type="Proteomes" id="UP001338125">
    <property type="component" value="Unassembled WGS sequence"/>
</dbReference>
<evidence type="ECO:0000313" key="3">
    <source>
        <dbReference type="Proteomes" id="UP001338125"/>
    </source>
</evidence>
<evidence type="ECO:0000256" key="1">
    <source>
        <dbReference type="SAM" id="MobiDB-lite"/>
    </source>
</evidence>